<protein>
    <submittedName>
        <fullName evidence="8">Camp-dependent protein kinase catalytic</fullName>
    </submittedName>
</protein>
<feature type="domain" description="Protein kinase" evidence="7">
    <location>
        <begin position="70"/>
        <end position="330"/>
    </location>
</feature>
<evidence type="ECO:0000313" key="9">
    <source>
        <dbReference type="Proteomes" id="UP000037460"/>
    </source>
</evidence>
<dbReference type="GO" id="GO:0005952">
    <property type="term" value="C:cAMP-dependent protein kinase complex"/>
    <property type="evidence" value="ECO:0007669"/>
    <property type="project" value="TreeGrafter"/>
</dbReference>
<keyword evidence="3" id="KW-0547">Nucleotide-binding</keyword>
<dbReference type="EMBL" id="JWZX01002527">
    <property type="protein sequence ID" value="KOO28692.1"/>
    <property type="molecule type" value="Genomic_DNA"/>
</dbReference>
<sequence>MTQGSPKKSKQDEVTIEDVRAKVHEFFGREHDDGGKRVAAQDLMTMRTECIAVGMHSRTRLIEMKKLQSFVQRELPGSEDYLALNREPTISDPPELGLGIFALKVMKKSEEADHVKNEADILSRLSYPFIVTLYHRFQDERNLYLITEFVQHGTLNDFIQRNSQLPNDTARFLLAQIVMAMQFLHSEHVIFRNLSPQSVWLDRMNYIKLVDFSHAKAINLDDPSARTWSVVGEAEYMAPEMVSSRGHSKEVDWWALGIVLHEMLGGYPPFFSEKKIEIYAQIQKKDELVVPAHFDVHSKDLVKKLLVRDKSKRIGSSKNGAEDIKKHKWFRGLNWAALYNKQLPSEKMLAHPNGDPLGSYKKDDKGDEKPTGDGVPRLTQARTATGGADVCNFSKERSPTSTDYPNSAEEQGPLLDPEKDAQLFAAWGK</sequence>
<dbReference type="PANTHER" id="PTHR24353">
    <property type="entry name" value="CYCLIC NUCLEOTIDE-DEPENDENT PROTEIN KINASE"/>
    <property type="match status" value="1"/>
</dbReference>
<accession>A0A0M0JQV4</accession>
<dbReference type="OrthoDB" id="63267at2759"/>
<dbReference type="PANTHER" id="PTHR24353:SF37">
    <property type="entry name" value="CAMP-DEPENDENT PROTEIN KINASE CATALYTIC SUBUNIT PRKX"/>
    <property type="match status" value="1"/>
</dbReference>
<dbReference type="InterPro" id="IPR011009">
    <property type="entry name" value="Kinase-like_dom_sf"/>
</dbReference>
<evidence type="ECO:0000256" key="6">
    <source>
        <dbReference type="SAM" id="MobiDB-lite"/>
    </source>
</evidence>
<evidence type="ECO:0000313" key="8">
    <source>
        <dbReference type="EMBL" id="KOO28692.1"/>
    </source>
</evidence>
<evidence type="ECO:0000259" key="7">
    <source>
        <dbReference type="PROSITE" id="PS50011"/>
    </source>
</evidence>
<dbReference type="Gene3D" id="3.30.200.20">
    <property type="entry name" value="Phosphorylase Kinase, domain 1"/>
    <property type="match status" value="1"/>
</dbReference>
<dbReference type="GO" id="GO:0005524">
    <property type="term" value="F:ATP binding"/>
    <property type="evidence" value="ECO:0007669"/>
    <property type="project" value="UniProtKB-KW"/>
</dbReference>
<keyword evidence="1" id="KW-0723">Serine/threonine-protein kinase</keyword>
<gene>
    <name evidence="8" type="ORF">Ctob_002596</name>
</gene>
<comment type="caution">
    <text evidence="8">The sequence shown here is derived from an EMBL/GenBank/DDBJ whole genome shotgun (WGS) entry which is preliminary data.</text>
</comment>
<evidence type="ECO:0000256" key="3">
    <source>
        <dbReference type="ARBA" id="ARBA00022741"/>
    </source>
</evidence>
<feature type="region of interest" description="Disordered" evidence="6">
    <location>
        <begin position="347"/>
        <end position="418"/>
    </location>
</feature>
<dbReference type="Gene3D" id="1.10.510.10">
    <property type="entry name" value="Transferase(Phosphotransferase) domain 1"/>
    <property type="match status" value="1"/>
</dbReference>
<keyword evidence="5" id="KW-0067">ATP-binding</keyword>
<evidence type="ECO:0000256" key="5">
    <source>
        <dbReference type="ARBA" id="ARBA00022840"/>
    </source>
</evidence>
<feature type="compositionally biased region" description="Basic and acidic residues" evidence="6">
    <location>
        <begin position="360"/>
        <end position="371"/>
    </location>
</feature>
<name>A0A0M0JQV4_9EUKA</name>
<dbReference type="GO" id="GO:0004691">
    <property type="term" value="F:cAMP-dependent protein kinase activity"/>
    <property type="evidence" value="ECO:0007669"/>
    <property type="project" value="TreeGrafter"/>
</dbReference>
<evidence type="ECO:0000256" key="4">
    <source>
        <dbReference type="ARBA" id="ARBA00022777"/>
    </source>
</evidence>
<organism evidence="8 9">
    <name type="scientific">Chrysochromulina tobinii</name>
    <dbReference type="NCBI Taxonomy" id="1460289"/>
    <lineage>
        <taxon>Eukaryota</taxon>
        <taxon>Haptista</taxon>
        <taxon>Haptophyta</taxon>
        <taxon>Prymnesiophyceae</taxon>
        <taxon>Prymnesiales</taxon>
        <taxon>Chrysochromulinaceae</taxon>
        <taxon>Chrysochromulina</taxon>
    </lineage>
</organism>
<dbReference type="AlphaFoldDB" id="A0A0M0JQV4"/>
<dbReference type="Proteomes" id="UP000037460">
    <property type="component" value="Unassembled WGS sequence"/>
</dbReference>
<proteinExistence type="predicted"/>
<dbReference type="SUPFAM" id="SSF56112">
    <property type="entry name" value="Protein kinase-like (PK-like)"/>
    <property type="match status" value="1"/>
</dbReference>
<feature type="compositionally biased region" description="Polar residues" evidence="6">
    <location>
        <begin position="399"/>
        <end position="409"/>
    </location>
</feature>
<evidence type="ECO:0000256" key="1">
    <source>
        <dbReference type="ARBA" id="ARBA00022527"/>
    </source>
</evidence>
<keyword evidence="2" id="KW-0808">Transferase</keyword>
<keyword evidence="9" id="KW-1185">Reference proteome</keyword>
<reference evidence="9" key="1">
    <citation type="journal article" date="2015" name="PLoS Genet.">
        <title>Genome Sequence and Transcriptome Analyses of Chrysochromulina tobin: Metabolic Tools for Enhanced Algal Fitness in the Prominent Order Prymnesiales (Haptophyceae).</title>
        <authorList>
            <person name="Hovde B.T."/>
            <person name="Deodato C.R."/>
            <person name="Hunsperger H.M."/>
            <person name="Ryken S.A."/>
            <person name="Yost W."/>
            <person name="Jha R.K."/>
            <person name="Patterson J."/>
            <person name="Monnat R.J. Jr."/>
            <person name="Barlow S.B."/>
            <person name="Starkenburg S.R."/>
            <person name="Cattolico R.A."/>
        </authorList>
    </citation>
    <scope>NUCLEOTIDE SEQUENCE</scope>
    <source>
        <strain evidence="9">CCMP291</strain>
    </source>
</reference>
<dbReference type="PROSITE" id="PS50011">
    <property type="entry name" value="PROTEIN_KINASE_DOM"/>
    <property type="match status" value="1"/>
</dbReference>
<keyword evidence="4 8" id="KW-0418">Kinase</keyword>
<dbReference type="InterPro" id="IPR000719">
    <property type="entry name" value="Prot_kinase_dom"/>
</dbReference>
<dbReference type="Pfam" id="PF00069">
    <property type="entry name" value="Pkinase"/>
    <property type="match status" value="1"/>
</dbReference>
<evidence type="ECO:0000256" key="2">
    <source>
        <dbReference type="ARBA" id="ARBA00022679"/>
    </source>
</evidence>